<gene>
    <name evidence="1" type="ORF">BCON_0031g00320</name>
</gene>
<comment type="caution">
    <text evidence="1">The sequence shown here is derived from an EMBL/GenBank/DDBJ whole genome shotgun (WGS) entry which is preliminary data.</text>
</comment>
<evidence type="ECO:0000313" key="2">
    <source>
        <dbReference type="Proteomes" id="UP000297527"/>
    </source>
</evidence>
<organism evidence="1 2">
    <name type="scientific">Botryotinia convoluta</name>
    <dbReference type="NCBI Taxonomy" id="54673"/>
    <lineage>
        <taxon>Eukaryota</taxon>
        <taxon>Fungi</taxon>
        <taxon>Dikarya</taxon>
        <taxon>Ascomycota</taxon>
        <taxon>Pezizomycotina</taxon>
        <taxon>Leotiomycetes</taxon>
        <taxon>Helotiales</taxon>
        <taxon>Sclerotiniaceae</taxon>
        <taxon>Botryotinia</taxon>
    </lineage>
</organism>
<evidence type="ECO:0008006" key="3">
    <source>
        <dbReference type="Google" id="ProtNLM"/>
    </source>
</evidence>
<dbReference type="Proteomes" id="UP000297527">
    <property type="component" value="Unassembled WGS sequence"/>
</dbReference>
<protein>
    <recommendedName>
        <fullName evidence="3">Amidoligase enzyme</fullName>
    </recommendedName>
</protein>
<dbReference type="EMBL" id="PQXN01000031">
    <property type="protein sequence ID" value="TGO60954.1"/>
    <property type="molecule type" value="Genomic_DNA"/>
</dbReference>
<dbReference type="PANTHER" id="PTHR36847:SF1">
    <property type="entry name" value="AMIDOLIGASE ENZYME"/>
    <property type="match status" value="1"/>
</dbReference>
<name>A0A4Z1IKB9_9HELO</name>
<dbReference type="PANTHER" id="PTHR36847">
    <property type="entry name" value="AMIDOLIGASE ENZYME"/>
    <property type="match status" value="1"/>
</dbReference>
<keyword evidence="2" id="KW-1185">Reference proteome</keyword>
<proteinExistence type="predicted"/>
<accession>A0A4Z1IKB9</accession>
<dbReference type="Pfam" id="PF12224">
    <property type="entry name" value="Amidoligase_2"/>
    <property type="match status" value="1"/>
</dbReference>
<dbReference type="OrthoDB" id="412402at2759"/>
<dbReference type="InterPro" id="IPR022025">
    <property type="entry name" value="Amidoligase_2"/>
</dbReference>
<dbReference type="AlphaFoldDB" id="A0A4Z1IKB9"/>
<evidence type="ECO:0000313" key="1">
    <source>
        <dbReference type="EMBL" id="TGO60954.1"/>
    </source>
</evidence>
<sequence>MLTPTGSSPEAESRLTFGVELEFLLATVPRGGENPHPSDPREVDPRILADEDSINYDIERKMEEVSIPATVKESECGNSGEVAAATATNWILKTDVTVGPGAQSPSTRKYYQYGMEITSPPYYYDAATRRAVETVVRALRNNYLVRVNESTGLHVHVGNGYHGFEWPILRNFMAIAWTYERQIVLMIPEARLDNIYCKSLYEESSLGRSNPGLTRLEFLNRILSLTDNLQVVKELGRKCAGFNIRNLNPPFRSNSGKRTIEFRHHPGTLDPESILHWLHICVKLVEKACLIKNEEKLLEQLQADVEKPIGFEDKNSVTTVDYLMWLGCPSQAYYYGKQLISDKVQVEKRIRDAAEEEARSLTTQPAGLPRNIQVVLNDALGIKPKMGDGDDVSESS</sequence>
<reference evidence="1 2" key="1">
    <citation type="submission" date="2017-12" db="EMBL/GenBank/DDBJ databases">
        <title>Comparative genomics of Botrytis spp.</title>
        <authorList>
            <person name="Valero-Jimenez C.A."/>
            <person name="Tapia P."/>
            <person name="Veloso J."/>
            <person name="Silva-Moreno E."/>
            <person name="Staats M."/>
            <person name="Valdes J.H."/>
            <person name="Van Kan J.A.L."/>
        </authorList>
    </citation>
    <scope>NUCLEOTIDE SEQUENCE [LARGE SCALE GENOMIC DNA]</scope>
    <source>
        <strain evidence="1 2">MUCL11595</strain>
    </source>
</reference>